<dbReference type="KEGG" id="dpx:DAPPUDRAFT_110389"/>
<accession>E9H661</accession>
<gene>
    <name evidence="2" type="ORF">DAPPUDRAFT_110389</name>
</gene>
<reference evidence="2 3" key="1">
    <citation type="journal article" date="2011" name="Science">
        <title>The ecoresponsive genome of Daphnia pulex.</title>
        <authorList>
            <person name="Colbourne J.K."/>
            <person name="Pfrender M.E."/>
            <person name="Gilbert D."/>
            <person name="Thomas W.K."/>
            <person name="Tucker A."/>
            <person name="Oakley T.H."/>
            <person name="Tokishita S."/>
            <person name="Aerts A."/>
            <person name="Arnold G.J."/>
            <person name="Basu M.K."/>
            <person name="Bauer D.J."/>
            <person name="Caceres C.E."/>
            <person name="Carmel L."/>
            <person name="Casola C."/>
            <person name="Choi J.H."/>
            <person name="Detter J.C."/>
            <person name="Dong Q."/>
            <person name="Dusheyko S."/>
            <person name="Eads B.D."/>
            <person name="Frohlich T."/>
            <person name="Geiler-Samerotte K.A."/>
            <person name="Gerlach D."/>
            <person name="Hatcher P."/>
            <person name="Jogdeo S."/>
            <person name="Krijgsveld J."/>
            <person name="Kriventseva E.V."/>
            <person name="Kultz D."/>
            <person name="Laforsch C."/>
            <person name="Lindquist E."/>
            <person name="Lopez J."/>
            <person name="Manak J.R."/>
            <person name="Muller J."/>
            <person name="Pangilinan J."/>
            <person name="Patwardhan R.P."/>
            <person name="Pitluck S."/>
            <person name="Pritham E.J."/>
            <person name="Rechtsteiner A."/>
            <person name="Rho M."/>
            <person name="Rogozin I.B."/>
            <person name="Sakarya O."/>
            <person name="Salamov A."/>
            <person name="Schaack S."/>
            <person name="Shapiro H."/>
            <person name="Shiga Y."/>
            <person name="Skalitzky C."/>
            <person name="Smith Z."/>
            <person name="Souvorov A."/>
            <person name="Sung W."/>
            <person name="Tang Z."/>
            <person name="Tsuchiya D."/>
            <person name="Tu H."/>
            <person name="Vos H."/>
            <person name="Wang M."/>
            <person name="Wolf Y.I."/>
            <person name="Yamagata H."/>
            <person name="Yamada T."/>
            <person name="Ye Y."/>
            <person name="Shaw J.R."/>
            <person name="Andrews J."/>
            <person name="Crease T.J."/>
            <person name="Tang H."/>
            <person name="Lucas S.M."/>
            <person name="Robertson H.M."/>
            <person name="Bork P."/>
            <person name="Koonin E.V."/>
            <person name="Zdobnov E.M."/>
            <person name="Grigoriev I.V."/>
            <person name="Lynch M."/>
            <person name="Boore J.L."/>
        </authorList>
    </citation>
    <scope>NUCLEOTIDE SEQUENCE [LARGE SCALE GENOMIC DNA]</scope>
</reference>
<evidence type="ECO:0000256" key="1">
    <source>
        <dbReference type="SAM" id="MobiDB-lite"/>
    </source>
</evidence>
<dbReference type="PhylomeDB" id="E9H661"/>
<dbReference type="AlphaFoldDB" id="E9H661"/>
<name>E9H661_DAPPU</name>
<feature type="region of interest" description="Disordered" evidence="1">
    <location>
        <begin position="1"/>
        <end position="22"/>
    </location>
</feature>
<proteinExistence type="predicted"/>
<dbReference type="EMBL" id="GL732596">
    <property type="protein sequence ID" value="EFX72752.1"/>
    <property type="molecule type" value="Genomic_DNA"/>
</dbReference>
<sequence>MSQTQQANGMTQLTGTRKMTKNDERQAIRKMKILFRPMTKLFCPALRLFFCRKLGRKLGACDTQKLLSKLQVYNRRHGLNSQLLRDGKSVTAVRKIIKYAIKGRNSICHSNLPEIKANSKLFLTAWIQVAGLIGAKKTAQKLKRTRKFLSHNTKEFPRTNPEERQRVMASVFRKLELDKNNNWSQIKERAANAIEDALFDVIAEDFAIPMRDFMKKHKLFAYNTILDSYLDSYLQLKIAIAKCSPAHFIAPADGSVFDLGHLKVVMSSRHSAIHEQHVNTLREWPKFFKSLIYVSLGIGAPKAARMISRIYKSLVAARKQARRQIKRARLPPPILRNGQHVSIKGETIRMNRRISTNSQTGAS</sequence>
<organism evidence="2 3">
    <name type="scientific">Daphnia pulex</name>
    <name type="common">Water flea</name>
    <dbReference type="NCBI Taxonomy" id="6669"/>
    <lineage>
        <taxon>Eukaryota</taxon>
        <taxon>Metazoa</taxon>
        <taxon>Ecdysozoa</taxon>
        <taxon>Arthropoda</taxon>
        <taxon>Crustacea</taxon>
        <taxon>Branchiopoda</taxon>
        <taxon>Diplostraca</taxon>
        <taxon>Cladocera</taxon>
        <taxon>Anomopoda</taxon>
        <taxon>Daphniidae</taxon>
        <taxon>Daphnia</taxon>
    </lineage>
</organism>
<keyword evidence="3" id="KW-1185">Reference proteome</keyword>
<feature type="compositionally biased region" description="Polar residues" evidence="1">
    <location>
        <begin position="1"/>
        <end position="17"/>
    </location>
</feature>
<dbReference type="InParanoid" id="E9H661"/>
<protein>
    <submittedName>
        <fullName evidence="2">Uncharacterized protein</fullName>
    </submittedName>
</protein>
<evidence type="ECO:0000313" key="3">
    <source>
        <dbReference type="Proteomes" id="UP000000305"/>
    </source>
</evidence>
<evidence type="ECO:0000313" key="2">
    <source>
        <dbReference type="EMBL" id="EFX72752.1"/>
    </source>
</evidence>
<dbReference type="Proteomes" id="UP000000305">
    <property type="component" value="Unassembled WGS sequence"/>
</dbReference>
<dbReference type="HOGENOM" id="CLU_763461_0_0_1"/>